<evidence type="ECO:0000256" key="4">
    <source>
        <dbReference type="ARBA" id="ARBA00018354"/>
    </source>
</evidence>
<evidence type="ECO:0000256" key="7">
    <source>
        <dbReference type="ARBA" id="ARBA00022824"/>
    </source>
</evidence>
<evidence type="ECO:0000256" key="10">
    <source>
        <dbReference type="ARBA" id="ARBA00023136"/>
    </source>
</evidence>
<name>A0AAD5UF82_9FUNG</name>
<evidence type="ECO:0000313" key="13">
    <source>
        <dbReference type="EMBL" id="KAJ3254022.1"/>
    </source>
</evidence>
<sequence>MSYITPAPATLSFGSFDYFCNQIGLSLCPLVGNGREPSCYSRNIQIGGVLIFEPATLVVHVVALVMTSIMISHIKFKYTAVGRKEIVMFFYMYAATIVVEFITISGIIPLASSVYPYAAAVHTSMILATFWTLFMNAFVPFQFIEDGTALSLWVVDISLAAVFFVLAQLLAFQFSSNLCETVKHYLDGMFFSVILNLLAVMMVYKFWDTITKEDLEFAVGCKMNTWEIKDPLLSDSAMASMTHREDAGYGSRY</sequence>
<evidence type="ECO:0000256" key="12">
    <source>
        <dbReference type="SAM" id="Phobius"/>
    </source>
</evidence>
<evidence type="ECO:0000256" key="2">
    <source>
        <dbReference type="ARBA" id="ARBA00004586"/>
    </source>
</evidence>
<feature type="transmembrane region" description="Helical" evidence="12">
    <location>
        <begin position="86"/>
        <end position="108"/>
    </location>
</feature>
<protein>
    <recommendedName>
        <fullName evidence="4">Chitin synthase export chaperone</fullName>
    </recommendedName>
</protein>
<dbReference type="GO" id="GO:0051082">
    <property type="term" value="F:unfolded protein binding"/>
    <property type="evidence" value="ECO:0007669"/>
    <property type="project" value="TreeGrafter"/>
</dbReference>
<dbReference type="AlphaFoldDB" id="A0AAD5UF82"/>
<feature type="transmembrane region" description="Helical" evidence="12">
    <location>
        <begin position="150"/>
        <end position="172"/>
    </location>
</feature>
<dbReference type="GO" id="GO:0006457">
    <property type="term" value="P:protein folding"/>
    <property type="evidence" value="ECO:0007669"/>
    <property type="project" value="TreeGrafter"/>
</dbReference>
<keyword evidence="6 12" id="KW-0812">Transmembrane</keyword>
<feature type="transmembrane region" description="Helical" evidence="12">
    <location>
        <begin position="114"/>
        <end position="138"/>
    </location>
</feature>
<dbReference type="PANTHER" id="PTHR35329:SF2">
    <property type="entry name" value="CHITIN SYNTHASE EXPORT CHAPERONE"/>
    <property type="match status" value="1"/>
</dbReference>
<keyword evidence="9 12" id="KW-1133">Transmembrane helix</keyword>
<proteinExistence type="inferred from homology"/>
<comment type="subcellular location">
    <subcellularLocation>
        <location evidence="1">Endomembrane system</location>
        <topology evidence="1">Multi-pass membrane protein</topology>
    </subcellularLocation>
    <subcellularLocation>
        <location evidence="2">Endoplasmic reticulum membrane</location>
    </subcellularLocation>
</comment>
<dbReference type="GO" id="GO:0005789">
    <property type="term" value="C:endoplasmic reticulum membrane"/>
    <property type="evidence" value="ECO:0007669"/>
    <property type="project" value="UniProtKB-SubCell"/>
</dbReference>
<evidence type="ECO:0000313" key="14">
    <source>
        <dbReference type="Proteomes" id="UP001210925"/>
    </source>
</evidence>
<dbReference type="GO" id="GO:0071555">
    <property type="term" value="P:cell wall organization"/>
    <property type="evidence" value="ECO:0007669"/>
    <property type="project" value="UniProtKB-KW"/>
</dbReference>
<dbReference type="GO" id="GO:0015031">
    <property type="term" value="P:protein transport"/>
    <property type="evidence" value="ECO:0007669"/>
    <property type="project" value="UniProtKB-KW"/>
</dbReference>
<evidence type="ECO:0000256" key="1">
    <source>
        <dbReference type="ARBA" id="ARBA00004127"/>
    </source>
</evidence>
<dbReference type="Proteomes" id="UP001210925">
    <property type="component" value="Unassembled WGS sequence"/>
</dbReference>
<keyword evidence="11" id="KW-0961">Cell wall biogenesis/degradation</keyword>
<keyword evidence="7" id="KW-0256">Endoplasmic reticulum</keyword>
<dbReference type="Pfam" id="PF12271">
    <property type="entry name" value="Chs7"/>
    <property type="match status" value="1"/>
</dbReference>
<dbReference type="PANTHER" id="PTHR35329">
    <property type="entry name" value="CHITIN SYNTHASE EXPORT CHAPERONE"/>
    <property type="match status" value="1"/>
</dbReference>
<comment type="caution">
    <text evidence="13">The sequence shown here is derived from an EMBL/GenBank/DDBJ whole genome shotgun (WGS) entry which is preliminary data.</text>
</comment>
<dbReference type="EMBL" id="JADGKB010000094">
    <property type="protein sequence ID" value="KAJ3254022.1"/>
    <property type="molecule type" value="Genomic_DNA"/>
</dbReference>
<keyword evidence="14" id="KW-1185">Reference proteome</keyword>
<evidence type="ECO:0000256" key="3">
    <source>
        <dbReference type="ARBA" id="ARBA00009274"/>
    </source>
</evidence>
<evidence type="ECO:0000256" key="8">
    <source>
        <dbReference type="ARBA" id="ARBA00022927"/>
    </source>
</evidence>
<keyword evidence="5" id="KW-0813">Transport</keyword>
<comment type="similarity">
    <text evidence="3">Belongs to the CHS7 family.</text>
</comment>
<accession>A0AAD5UF82</accession>
<gene>
    <name evidence="13" type="primary">CHS7</name>
    <name evidence="13" type="ORF">HK103_007561</name>
</gene>
<keyword evidence="8" id="KW-0653">Protein transport</keyword>
<reference evidence="13" key="1">
    <citation type="submission" date="2020-05" db="EMBL/GenBank/DDBJ databases">
        <title>Phylogenomic resolution of chytrid fungi.</title>
        <authorList>
            <person name="Stajich J.E."/>
            <person name="Amses K."/>
            <person name="Simmons R."/>
            <person name="Seto K."/>
            <person name="Myers J."/>
            <person name="Bonds A."/>
            <person name="Quandt C.A."/>
            <person name="Barry K."/>
            <person name="Liu P."/>
            <person name="Grigoriev I."/>
            <person name="Longcore J.E."/>
            <person name="James T.Y."/>
        </authorList>
    </citation>
    <scope>NUCLEOTIDE SEQUENCE</scope>
    <source>
        <strain evidence="13">PLAUS21</strain>
    </source>
</reference>
<evidence type="ECO:0000256" key="9">
    <source>
        <dbReference type="ARBA" id="ARBA00022989"/>
    </source>
</evidence>
<organism evidence="13 14">
    <name type="scientific">Boothiomyces macroporosus</name>
    <dbReference type="NCBI Taxonomy" id="261099"/>
    <lineage>
        <taxon>Eukaryota</taxon>
        <taxon>Fungi</taxon>
        <taxon>Fungi incertae sedis</taxon>
        <taxon>Chytridiomycota</taxon>
        <taxon>Chytridiomycota incertae sedis</taxon>
        <taxon>Chytridiomycetes</taxon>
        <taxon>Rhizophydiales</taxon>
        <taxon>Terramycetaceae</taxon>
        <taxon>Boothiomyces</taxon>
    </lineage>
</organism>
<evidence type="ECO:0000256" key="6">
    <source>
        <dbReference type="ARBA" id="ARBA00022692"/>
    </source>
</evidence>
<evidence type="ECO:0000256" key="5">
    <source>
        <dbReference type="ARBA" id="ARBA00022448"/>
    </source>
</evidence>
<dbReference type="InterPro" id="IPR022057">
    <property type="entry name" value="Chs7"/>
</dbReference>
<keyword evidence="10 12" id="KW-0472">Membrane</keyword>
<feature type="transmembrane region" description="Helical" evidence="12">
    <location>
        <begin position="57"/>
        <end position="74"/>
    </location>
</feature>
<feature type="transmembrane region" description="Helical" evidence="12">
    <location>
        <begin position="184"/>
        <end position="204"/>
    </location>
</feature>
<evidence type="ECO:0000256" key="11">
    <source>
        <dbReference type="ARBA" id="ARBA00023316"/>
    </source>
</evidence>